<accession>A0ABC8J011</accession>
<feature type="region of interest" description="Disordered" evidence="5">
    <location>
        <begin position="147"/>
        <end position="176"/>
    </location>
</feature>
<dbReference type="Gene3D" id="2.30.18.10">
    <property type="entry name" value="Transcription factor IIA (TFIIA), beta-barrel domain"/>
    <property type="match status" value="1"/>
</dbReference>
<evidence type="ECO:0000313" key="7">
    <source>
        <dbReference type="Proteomes" id="UP001642260"/>
    </source>
</evidence>
<dbReference type="Gene3D" id="1.10.287.100">
    <property type="match status" value="1"/>
</dbReference>
<dbReference type="SUPFAM" id="SSF47396">
    <property type="entry name" value="Transcription factor IIA (TFIIA), alpha-helical domain"/>
    <property type="match status" value="1"/>
</dbReference>
<dbReference type="Proteomes" id="UP001642260">
    <property type="component" value="Unassembled WGS sequence"/>
</dbReference>
<comment type="subcellular location">
    <subcellularLocation>
        <location evidence="1">Nucleus</location>
    </subcellularLocation>
</comment>
<dbReference type="InterPro" id="IPR004855">
    <property type="entry name" value="TFIIA_asu/bsu"/>
</dbReference>
<dbReference type="PANTHER" id="PTHR12694:SF15">
    <property type="entry name" value="TFIIA-L3"/>
    <property type="match status" value="1"/>
</dbReference>
<feature type="compositionally biased region" description="Acidic residues" evidence="5">
    <location>
        <begin position="153"/>
        <end position="176"/>
    </location>
</feature>
<proteinExistence type="inferred from homology"/>
<organism evidence="6 7">
    <name type="scientific">Eruca vesicaria subsp. sativa</name>
    <name type="common">Garden rocket</name>
    <name type="synonym">Eruca sativa</name>
    <dbReference type="NCBI Taxonomy" id="29727"/>
    <lineage>
        <taxon>Eukaryota</taxon>
        <taxon>Viridiplantae</taxon>
        <taxon>Streptophyta</taxon>
        <taxon>Embryophyta</taxon>
        <taxon>Tracheophyta</taxon>
        <taxon>Spermatophyta</taxon>
        <taxon>Magnoliopsida</taxon>
        <taxon>eudicotyledons</taxon>
        <taxon>Gunneridae</taxon>
        <taxon>Pentapetalae</taxon>
        <taxon>rosids</taxon>
        <taxon>malvids</taxon>
        <taxon>Brassicales</taxon>
        <taxon>Brassicaceae</taxon>
        <taxon>Brassiceae</taxon>
        <taxon>Eruca</taxon>
    </lineage>
</organism>
<dbReference type="EMBL" id="CAKOAT010050822">
    <property type="protein sequence ID" value="CAH8296871.1"/>
    <property type="molecule type" value="Genomic_DNA"/>
</dbReference>
<name>A0ABC8J011_ERUVS</name>
<comment type="caution">
    <text evidence="6">The sequence shown here is derived from an EMBL/GenBank/DDBJ whole genome shotgun (WGS) entry which is preliminary data.</text>
</comment>
<evidence type="ECO:0000256" key="5">
    <source>
        <dbReference type="SAM" id="MobiDB-lite"/>
    </source>
</evidence>
<keyword evidence="4" id="KW-0539">Nucleus</keyword>
<keyword evidence="3" id="KW-0804">Transcription</keyword>
<dbReference type="SMART" id="SM01371">
    <property type="entry name" value="TFIIA"/>
    <property type="match status" value="1"/>
</dbReference>
<protein>
    <submittedName>
        <fullName evidence="6">Uncharacterized protein</fullName>
    </submittedName>
</protein>
<dbReference type="SUPFAM" id="SSF50784">
    <property type="entry name" value="Transcription factor IIA (TFIIA), beta-barrel domain"/>
    <property type="match status" value="1"/>
</dbReference>
<feature type="region of interest" description="Disordered" evidence="5">
    <location>
        <begin position="76"/>
        <end position="104"/>
    </location>
</feature>
<keyword evidence="7" id="KW-1185">Reference proteome</keyword>
<evidence type="ECO:0000313" key="6">
    <source>
        <dbReference type="EMBL" id="CAH8296871.1"/>
    </source>
</evidence>
<dbReference type="AlphaFoldDB" id="A0ABC8J011"/>
<evidence type="ECO:0000256" key="4">
    <source>
        <dbReference type="ARBA" id="ARBA00023242"/>
    </source>
</evidence>
<comment type="similarity">
    <text evidence="2">Belongs to the TFIIA subunit 1 family.</text>
</comment>
<reference evidence="6 7" key="1">
    <citation type="submission" date="2022-03" db="EMBL/GenBank/DDBJ databases">
        <authorList>
            <person name="Macdonald S."/>
            <person name="Ahmed S."/>
            <person name="Newling K."/>
        </authorList>
    </citation>
    <scope>NUCLEOTIDE SEQUENCE [LARGE SCALE GENOMIC DNA]</scope>
</reference>
<dbReference type="GO" id="GO:0005634">
    <property type="term" value="C:nucleus"/>
    <property type="evidence" value="ECO:0007669"/>
    <property type="project" value="UniProtKB-SubCell"/>
</dbReference>
<dbReference type="PANTHER" id="PTHR12694">
    <property type="entry name" value="TRANSCRIPTION INITIATION FACTOR IIA SUBUNIT 1"/>
    <property type="match status" value="1"/>
</dbReference>
<gene>
    <name evidence="6" type="ORF">ERUC_LOCUS2080</name>
</gene>
<evidence type="ECO:0000256" key="3">
    <source>
        <dbReference type="ARBA" id="ARBA00023163"/>
    </source>
</evidence>
<dbReference type="Pfam" id="PF03153">
    <property type="entry name" value="TFIIA"/>
    <property type="match status" value="1"/>
</dbReference>
<dbReference type="InterPro" id="IPR009088">
    <property type="entry name" value="TFIIA_b-brl"/>
</dbReference>
<sequence length="227" mass="25346">MDILLPPEKSFRVDDLEMDASETSKVYISVSDHVISKTRSELVSNGELKLSVLNEIHATWKRKMIQAGVISETIETSGSKPVTAHAPPLQSQNPNPLPGYAESGIDSDAKEREMFIENEHEGFYIPQKDGSADGYGDDHADIKPNIYALPPTNEDDEELNEDDDLEDEEGGGLDDDDIQGLIVCQFDYVKKKKQRKSNYWECKLKAGVMHINGKQILFSEAKGNVDF</sequence>
<evidence type="ECO:0000256" key="2">
    <source>
        <dbReference type="ARBA" id="ARBA00010059"/>
    </source>
</evidence>
<evidence type="ECO:0000256" key="1">
    <source>
        <dbReference type="ARBA" id="ARBA00004123"/>
    </source>
</evidence>